<dbReference type="FunCoup" id="A0A2J6THK2">
    <property type="interactions" value="278"/>
</dbReference>
<dbReference type="PROSITE" id="PS50048">
    <property type="entry name" value="ZN2_CY6_FUNGAL_2"/>
    <property type="match status" value="1"/>
</dbReference>
<proteinExistence type="predicted"/>
<feature type="region of interest" description="Disordered" evidence="2">
    <location>
        <begin position="1"/>
        <end position="54"/>
    </location>
</feature>
<dbReference type="PROSITE" id="PS00463">
    <property type="entry name" value="ZN2_CY6_FUNGAL_1"/>
    <property type="match status" value="1"/>
</dbReference>
<dbReference type="CDD" id="cd00067">
    <property type="entry name" value="GAL4"/>
    <property type="match status" value="1"/>
</dbReference>
<dbReference type="Pfam" id="PF00172">
    <property type="entry name" value="Zn_clus"/>
    <property type="match status" value="1"/>
</dbReference>
<evidence type="ECO:0000313" key="4">
    <source>
        <dbReference type="EMBL" id="PMD62471.1"/>
    </source>
</evidence>
<dbReference type="InterPro" id="IPR036864">
    <property type="entry name" value="Zn2-C6_fun-type_DNA-bd_sf"/>
</dbReference>
<feature type="domain" description="Zn(2)-C6 fungal-type" evidence="3">
    <location>
        <begin position="55"/>
        <end position="85"/>
    </location>
</feature>
<dbReference type="GeneID" id="36592743"/>
<dbReference type="InterPro" id="IPR001138">
    <property type="entry name" value="Zn2Cys6_DnaBD"/>
</dbReference>
<dbReference type="GO" id="GO:0000981">
    <property type="term" value="F:DNA-binding transcription factor activity, RNA polymerase II-specific"/>
    <property type="evidence" value="ECO:0007669"/>
    <property type="project" value="InterPro"/>
</dbReference>
<dbReference type="EMBL" id="KZ613783">
    <property type="protein sequence ID" value="PMD62471.1"/>
    <property type="molecule type" value="Genomic_DNA"/>
</dbReference>
<dbReference type="GO" id="GO:0008270">
    <property type="term" value="F:zinc ion binding"/>
    <property type="evidence" value="ECO:0007669"/>
    <property type="project" value="InterPro"/>
</dbReference>
<dbReference type="Proteomes" id="UP000235371">
    <property type="component" value="Unassembled WGS sequence"/>
</dbReference>
<dbReference type="PANTHER" id="PTHR47657">
    <property type="entry name" value="STEROL REGULATORY ELEMENT-BINDING PROTEIN ECM22"/>
    <property type="match status" value="1"/>
</dbReference>
<feature type="compositionally biased region" description="Polar residues" evidence="2">
    <location>
        <begin position="1"/>
        <end position="24"/>
    </location>
</feature>
<protein>
    <recommendedName>
        <fullName evidence="3">Zn(2)-C6 fungal-type domain-containing protein</fullName>
    </recommendedName>
</protein>
<accession>A0A2J6THK2</accession>
<evidence type="ECO:0000313" key="5">
    <source>
        <dbReference type="Proteomes" id="UP000235371"/>
    </source>
</evidence>
<reference evidence="4 5" key="1">
    <citation type="submission" date="2016-04" db="EMBL/GenBank/DDBJ databases">
        <title>A degradative enzymes factory behind the ericoid mycorrhizal symbiosis.</title>
        <authorList>
            <consortium name="DOE Joint Genome Institute"/>
            <person name="Martino E."/>
            <person name="Morin E."/>
            <person name="Grelet G."/>
            <person name="Kuo A."/>
            <person name="Kohler A."/>
            <person name="Daghino S."/>
            <person name="Barry K."/>
            <person name="Choi C."/>
            <person name="Cichocki N."/>
            <person name="Clum A."/>
            <person name="Copeland A."/>
            <person name="Hainaut M."/>
            <person name="Haridas S."/>
            <person name="Labutti K."/>
            <person name="Lindquist E."/>
            <person name="Lipzen A."/>
            <person name="Khouja H.-R."/>
            <person name="Murat C."/>
            <person name="Ohm R."/>
            <person name="Olson A."/>
            <person name="Spatafora J."/>
            <person name="Veneault-Fourrey C."/>
            <person name="Henrissat B."/>
            <person name="Grigoriev I."/>
            <person name="Martin F."/>
            <person name="Perotto S."/>
        </authorList>
    </citation>
    <scope>NUCLEOTIDE SEQUENCE [LARGE SCALE GENOMIC DNA]</scope>
    <source>
        <strain evidence="4 5">E</strain>
    </source>
</reference>
<evidence type="ECO:0000256" key="1">
    <source>
        <dbReference type="ARBA" id="ARBA00023242"/>
    </source>
</evidence>
<dbReference type="OrthoDB" id="3546279at2759"/>
<dbReference type="SUPFAM" id="SSF57701">
    <property type="entry name" value="Zn2/Cys6 DNA-binding domain"/>
    <property type="match status" value="1"/>
</dbReference>
<evidence type="ECO:0000259" key="3">
    <source>
        <dbReference type="PROSITE" id="PS50048"/>
    </source>
</evidence>
<keyword evidence="5" id="KW-1185">Reference proteome</keyword>
<dbReference type="PANTHER" id="PTHR47657:SF14">
    <property type="entry name" value="ZN(2)-C6 FUNGAL-TYPE DOMAIN-CONTAINING PROTEIN"/>
    <property type="match status" value="1"/>
</dbReference>
<dbReference type="SMART" id="SM00066">
    <property type="entry name" value="GAL4"/>
    <property type="match status" value="1"/>
</dbReference>
<dbReference type="InterPro" id="IPR052400">
    <property type="entry name" value="Zn2-C6_fungal_TF"/>
</dbReference>
<keyword evidence="1" id="KW-0539">Nucleus</keyword>
<evidence type="ECO:0000256" key="2">
    <source>
        <dbReference type="SAM" id="MobiDB-lite"/>
    </source>
</evidence>
<dbReference type="RefSeq" id="XP_024739375.1">
    <property type="nucleotide sequence ID" value="XM_024884666.1"/>
</dbReference>
<dbReference type="AlphaFoldDB" id="A0A2J6THK2"/>
<organism evidence="4 5">
    <name type="scientific">Hyaloscypha bicolor E</name>
    <dbReference type="NCBI Taxonomy" id="1095630"/>
    <lineage>
        <taxon>Eukaryota</taxon>
        <taxon>Fungi</taxon>
        <taxon>Dikarya</taxon>
        <taxon>Ascomycota</taxon>
        <taxon>Pezizomycotina</taxon>
        <taxon>Leotiomycetes</taxon>
        <taxon>Helotiales</taxon>
        <taxon>Hyaloscyphaceae</taxon>
        <taxon>Hyaloscypha</taxon>
        <taxon>Hyaloscypha bicolor</taxon>
    </lineage>
</organism>
<feature type="compositionally biased region" description="Basic residues" evidence="2">
    <location>
        <begin position="43"/>
        <end position="53"/>
    </location>
</feature>
<dbReference type="InParanoid" id="A0A2J6THK2"/>
<gene>
    <name evidence="4" type="ORF">K444DRAFT_641800</name>
</gene>
<sequence>MANRYSAGTSTGSLSPPPNSQEKSPGSVFVGWVPGSENAPRKTAPRLHHKKSRTGCQQCRARRVKCNEVHPVCGSCSRHQTTCVWGRPAPAARLDASKSKTYEIRPKTRPGVPPRGLDSIDLPESRDRRILELRLLHQYTADTALTMNVKTDPNLHIWATTIPRLAFRHNALLYSIYTIAALHIANLEPSNNEHVATYQKYLGLTLREHRNDVTNLGPANADATALTSSFLRVSNFALLKERPQNPYTPPIDWLHMSSTTGQGLNVAAWQYIRNDANSIMRAFLNDAPGISAKPNGYLRDDDFIFQEAKRREPLHLLRRTQDNILTEPWNAEILGAYETTICYIGSIQLAIQAHEPPESIFRRIILFPQCVETNFITLVQQQRPRALVILAHYFAYLTDFRYIWWIGDAGPREVRGIESVLPDDWLDLMNWPLQAIGDVCVTS</sequence>
<dbReference type="Gene3D" id="4.10.240.10">
    <property type="entry name" value="Zn(2)-C6 fungal-type DNA-binding domain"/>
    <property type="match status" value="1"/>
</dbReference>
<name>A0A2J6THK2_9HELO</name>